<organism evidence="1 2">
    <name type="scientific">Amborella trichopoda</name>
    <dbReference type="NCBI Taxonomy" id="13333"/>
    <lineage>
        <taxon>Eukaryota</taxon>
        <taxon>Viridiplantae</taxon>
        <taxon>Streptophyta</taxon>
        <taxon>Embryophyta</taxon>
        <taxon>Tracheophyta</taxon>
        <taxon>Spermatophyta</taxon>
        <taxon>Magnoliopsida</taxon>
        <taxon>Amborellales</taxon>
        <taxon>Amborellaceae</taxon>
        <taxon>Amborella</taxon>
    </lineage>
</organism>
<dbReference type="InterPro" id="IPR051850">
    <property type="entry name" value="Polysacch_Lyase_4"/>
</dbReference>
<dbReference type="InterPro" id="IPR010325">
    <property type="entry name" value="Rhamnogal_lyase"/>
</dbReference>
<dbReference type="PANTHER" id="PTHR32018">
    <property type="entry name" value="RHAMNOGALACTURONATE LYASE FAMILY PROTEIN"/>
    <property type="match status" value="1"/>
</dbReference>
<feature type="non-terminal residue" evidence="1">
    <location>
        <position position="1"/>
    </location>
</feature>
<dbReference type="EMBL" id="KI392290">
    <property type="protein sequence ID" value="ERN18045.1"/>
    <property type="molecule type" value="Genomic_DNA"/>
</dbReference>
<dbReference type="HOGENOM" id="CLU_2127415_0_0_1"/>
<evidence type="ECO:0000313" key="1">
    <source>
        <dbReference type="EMBL" id="ERN18045.1"/>
    </source>
</evidence>
<reference evidence="2" key="1">
    <citation type="journal article" date="2013" name="Science">
        <title>The Amborella genome and the evolution of flowering plants.</title>
        <authorList>
            <consortium name="Amborella Genome Project"/>
        </authorList>
    </citation>
    <scope>NUCLEOTIDE SEQUENCE [LARGE SCALE GENOMIC DNA]</scope>
</reference>
<name>U5D757_AMBTC</name>
<proteinExistence type="predicted"/>
<dbReference type="Proteomes" id="UP000017836">
    <property type="component" value="Unassembled WGS sequence"/>
</dbReference>
<keyword evidence="2" id="KW-1185">Reference proteome</keyword>
<dbReference type="Pfam" id="PF06045">
    <property type="entry name" value="Rhamnogal_lyase"/>
    <property type="match status" value="1"/>
</dbReference>
<dbReference type="AlphaFoldDB" id="U5D757"/>
<sequence>FQYMAIADNRQRIMPMPDDRLPPRGQPLAYLEAVLLVNPINPDLKGEVDDKYQYSCDNKDIGPHGWICTDPLVGFWEITPTNEFRIGGPLKQSLTSHVGPTTLAVCLIHYFSLH</sequence>
<protein>
    <submittedName>
        <fullName evidence="1">Uncharacterized protein</fullName>
    </submittedName>
</protein>
<dbReference type="PANTHER" id="PTHR32018:SF1">
    <property type="entry name" value="RHAMNOGALACTURONAN ENDOLYASE"/>
    <property type="match status" value="1"/>
</dbReference>
<accession>U5D757</accession>
<gene>
    <name evidence="1" type="ORF">AMTR_s00046p00196000</name>
</gene>
<dbReference type="eggNOG" id="ENOG502QQM5">
    <property type="taxonomic scope" value="Eukaryota"/>
</dbReference>
<evidence type="ECO:0000313" key="2">
    <source>
        <dbReference type="Proteomes" id="UP000017836"/>
    </source>
</evidence>